<feature type="domain" description="F-box" evidence="1">
    <location>
        <begin position="1"/>
        <end position="44"/>
    </location>
</feature>
<dbReference type="GO" id="GO:0031146">
    <property type="term" value="P:SCF-dependent proteasomal ubiquitin-dependent protein catabolic process"/>
    <property type="evidence" value="ECO:0000318"/>
    <property type="project" value="GO_Central"/>
</dbReference>
<evidence type="ECO:0000313" key="3">
    <source>
        <dbReference type="Proteomes" id="UP000001514"/>
    </source>
</evidence>
<dbReference type="HOGENOM" id="CLU_657879_0_0_1"/>
<dbReference type="SUPFAM" id="SSF81383">
    <property type="entry name" value="F-box domain"/>
    <property type="match status" value="1"/>
</dbReference>
<accession>D8R119</accession>
<dbReference type="PANTHER" id="PTHR46301">
    <property type="entry name" value="F-BOX/KELCH-REPEAT PROTEIN"/>
    <property type="match status" value="1"/>
</dbReference>
<dbReference type="InterPro" id="IPR036047">
    <property type="entry name" value="F-box-like_dom_sf"/>
</dbReference>
<evidence type="ECO:0000313" key="2">
    <source>
        <dbReference type="EMBL" id="EFJ33826.1"/>
    </source>
</evidence>
<dbReference type="Pfam" id="PF12937">
    <property type="entry name" value="F-box-like"/>
    <property type="match status" value="1"/>
</dbReference>
<dbReference type="KEGG" id="smo:SELMODRAFT_406657"/>
<protein>
    <recommendedName>
        <fullName evidence="1">F-box domain-containing protein</fullName>
    </recommendedName>
</protein>
<dbReference type="PROSITE" id="PS50181">
    <property type="entry name" value="FBOX"/>
    <property type="match status" value="1"/>
</dbReference>
<dbReference type="EMBL" id="GL377570">
    <property type="protein sequence ID" value="EFJ33826.1"/>
    <property type="molecule type" value="Genomic_DNA"/>
</dbReference>
<sequence>MTLLPVRILWQILSRLDNRSAVRASRVCKAWREIVQSPDFKSRATMDSGVWILTYVNDALKAWCPLSGSFLDDPFPDFKDHYQVLGTNQGMVFLRSRTKLYVGNPVLMQWEELPAIDKMLFNTDSQMNDGILSSRIELCSERERYVIIVINKCFRDNAVMYTPDLRRWRTCPFYCFQTVGHEWRISEQKEIRSYPRDFYYEGRRMLEVIAKKEFSIWEERDASTPKASDLSFKRIFYPDPNEWKLLTKVAVAKREEYEKHTIGSLRHFACHYHNSALALFVAMPISTQNCPPNYGCIVNLLACSSYLSYTERMSLVGVHQVVERNQDMGNMSLVSYLRRLKVYIDDALDEPPIDKIVIAPHGKSAWLSRLILA</sequence>
<dbReference type="GO" id="GO:0004842">
    <property type="term" value="F:ubiquitin-protein transferase activity"/>
    <property type="evidence" value="ECO:0000318"/>
    <property type="project" value="GO_Central"/>
</dbReference>
<dbReference type="Proteomes" id="UP000001514">
    <property type="component" value="Unassembled WGS sequence"/>
</dbReference>
<reference evidence="2 3" key="1">
    <citation type="journal article" date="2011" name="Science">
        <title>The Selaginella genome identifies genetic changes associated with the evolution of vascular plants.</title>
        <authorList>
            <person name="Banks J.A."/>
            <person name="Nishiyama T."/>
            <person name="Hasebe M."/>
            <person name="Bowman J.L."/>
            <person name="Gribskov M."/>
            <person name="dePamphilis C."/>
            <person name="Albert V.A."/>
            <person name="Aono N."/>
            <person name="Aoyama T."/>
            <person name="Ambrose B.A."/>
            <person name="Ashton N.W."/>
            <person name="Axtell M.J."/>
            <person name="Barker E."/>
            <person name="Barker M.S."/>
            <person name="Bennetzen J.L."/>
            <person name="Bonawitz N.D."/>
            <person name="Chapple C."/>
            <person name="Cheng C."/>
            <person name="Correa L.G."/>
            <person name="Dacre M."/>
            <person name="DeBarry J."/>
            <person name="Dreyer I."/>
            <person name="Elias M."/>
            <person name="Engstrom E.M."/>
            <person name="Estelle M."/>
            <person name="Feng L."/>
            <person name="Finet C."/>
            <person name="Floyd S.K."/>
            <person name="Frommer W.B."/>
            <person name="Fujita T."/>
            <person name="Gramzow L."/>
            <person name="Gutensohn M."/>
            <person name="Harholt J."/>
            <person name="Hattori M."/>
            <person name="Heyl A."/>
            <person name="Hirai T."/>
            <person name="Hiwatashi Y."/>
            <person name="Ishikawa M."/>
            <person name="Iwata M."/>
            <person name="Karol K.G."/>
            <person name="Koehler B."/>
            <person name="Kolukisaoglu U."/>
            <person name="Kubo M."/>
            <person name="Kurata T."/>
            <person name="Lalonde S."/>
            <person name="Li K."/>
            <person name="Li Y."/>
            <person name="Litt A."/>
            <person name="Lyons E."/>
            <person name="Manning G."/>
            <person name="Maruyama T."/>
            <person name="Michael T.P."/>
            <person name="Mikami K."/>
            <person name="Miyazaki S."/>
            <person name="Morinaga S."/>
            <person name="Murata T."/>
            <person name="Mueller-Roeber B."/>
            <person name="Nelson D.R."/>
            <person name="Obara M."/>
            <person name="Oguri Y."/>
            <person name="Olmstead R.G."/>
            <person name="Onodera N."/>
            <person name="Petersen B.L."/>
            <person name="Pils B."/>
            <person name="Prigge M."/>
            <person name="Rensing S.A."/>
            <person name="Riano-Pachon D.M."/>
            <person name="Roberts A.W."/>
            <person name="Sato Y."/>
            <person name="Scheller H.V."/>
            <person name="Schulz B."/>
            <person name="Schulz C."/>
            <person name="Shakirov E.V."/>
            <person name="Shibagaki N."/>
            <person name="Shinohara N."/>
            <person name="Shippen D.E."/>
            <person name="Soerensen I."/>
            <person name="Sotooka R."/>
            <person name="Sugimoto N."/>
            <person name="Sugita M."/>
            <person name="Sumikawa N."/>
            <person name="Tanurdzic M."/>
            <person name="Theissen G."/>
            <person name="Ulvskov P."/>
            <person name="Wakazuki S."/>
            <person name="Weng J.K."/>
            <person name="Willats W.W."/>
            <person name="Wipf D."/>
            <person name="Wolf P.G."/>
            <person name="Yang L."/>
            <person name="Zimmer A.D."/>
            <person name="Zhu Q."/>
            <person name="Mitros T."/>
            <person name="Hellsten U."/>
            <person name="Loque D."/>
            <person name="Otillar R."/>
            <person name="Salamov A."/>
            <person name="Schmutz J."/>
            <person name="Shapiro H."/>
            <person name="Lindquist E."/>
            <person name="Lucas S."/>
            <person name="Rokhsar D."/>
            <person name="Grigoriev I.V."/>
        </authorList>
    </citation>
    <scope>NUCLEOTIDE SEQUENCE [LARGE SCALE GENOMIC DNA]</scope>
</reference>
<evidence type="ECO:0000259" key="1">
    <source>
        <dbReference type="PROSITE" id="PS50181"/>
    </source>
</evidence>
<dbReference type="InterPro" id="IPR001810">
    <property type="entry name" value="F-box_dom"/>
</dbReference>
<keyword evidence="3" id="KW-1185">Reference proteome</keyword>
<gene>
    <name evidence="2" type="ORF">SELMODRAFT_406657</name>
</gene>
<name>D8R119_SELML</name>
<organism evidence="3">
    <name type="scientific">Selaginella moellendorffii</name>
    <name type="common">Spikemoss</name>
    <dbReference type="NCBI Taxonomy" id="88036"/>
    <lineage>
        <taxon>Eukaryota</taxon>
        <taxon>Viridiplantae</taxon>
        <taxon>Streptophyta</taxon>
        <taxon>Embryophyta</taxon>
        <taxon>Tracheophyta</taxon>
        <taxon>Lycopodiopsida</taxon>
        <taxon>Selaginellales</taxon>
        <taxon>Selaginellaceae</taxon>
        <taxon>Selaginella</taxon>
    </lineage>
</organism>
<dbReference type="PANTHER" id="PTHR46301:SF74">
    <property type="entry name" value="F-BOX DOMAIN-CONTAINING PROTEIN"/>
    <property type="match status" value="1"/>
</dbReference>
<dbReference type="Gramene" id="EFJ33826">
    <property type="protein sequence ID" value="EFJ33826"/>
    <property type="gene ID" value="SELMODRAFT_406657"/>
</dbReference>
<dbReference type="SMART" id="SM00256">
    <property type="entry name" value="FBOX"/>
    <property type="match status" value="1"/>
</dbReference>
<dbReference type="CDD" id="cd09917">
    <property type="entry name" value="F-box_SF"/>
    <property type="match status" value="1"/>
</dbReference>
<dbReference type="Gene3D" id="1.20.1280.50">
    <property type="match status" value="1"/>
</dbReference>
<dbReference type="AlphaFoldDB" id="D8R119"/>
<proteinExistence type="predicted"/>
<dbReference type="InParanoid" id="D8R119"/>